<dbReference type="AlphaFoldDB" id="A0AAV2PPY7"/>
<sequence>DDAQPIAKSISYISQNHYPDDDDNVQSINLGAKPKRPMQIQKSSNALTMENSSIKFDGGNFHQGVRVKQSHLLERSSTSQCNSQMSTVRLANPTIEDLKGSRSPLLSPGASPQVGRRDEVIPPPPVPPRKASPAPSPPSTPGTVHRSIHGSGDVEVEESLELPTAYPRSHTGSSLSTPATTPTTTPVTTPTSPPRTMTLLTQDPPILSPEPAQANMVIKRHRPLSVPHITPRSNVPRSIRVSGSNPSLSSSTPCCHSSCAPSAPPLPISPLPSTSPSAPLAPSPFPSSSSVGESFPALDSGSEEQHGEEDVTPMSPGPPTTTAPSIPLPVTITYTEVIPPEDEPSSPPSYGTASVTPRPRTILPASSPNSLAPPTPPNTTPSPVSPCSTTSVSSSSSSSTCSSSSSSLGGVGFDPDRRRHSATNHHHIDLDDINEEHPYENTNLPPAACVSSARKSATDSDIPLQISALPMSHSTHSQPLITKSLSADRSVGMSDMDCDDSHKEYENLHMDLLSKLTHEGFAQDAVIRALVITRNDISMARDILREFSSKKS</sequence>
<evidence type="ECO:0000259" key="2">
    <source>
        <dbReference type="PROSITE" id="PS50030"/>
    </source>
</evidence>
<dbReference type="Gene3D" id="1.10.8.10">
    <property type="entry name" value="DNA helicase RuvA subunit, C-terminal domain"/>
    <property type="match status" value="1"/>
</dbReference>
<feature type="compositionally biased region" description="Low complexity" evidence="1">
    <location>
        <begin position="385"/>
        <end position="407"/>
    </location>
</feature>
<evidence type="ECO:0000313" key="3">
    <source>
        <dbReference type="EMBL" id="CAL4062222.1"/>
    </source>
</evidence>
<dbReference type="InterPro" id="IPR015940">
    <property type="entry name" value="UBA"/>
</dbReference>
<evidence type="ECO:0000313" key="4">
    <source>
        <dbReference type="Proteomes" id="UP001497623"/>
    </source>
</evidence>
<reference evidence="3 4" key="1">
    <citation type="submission" date="2024-05" db="EMBL/GenBank/DDBJ databases">
        <authorList>
            <person name="Wallberg A."/>
        </authorList>
    </citation>
    <scope>NUCLEOTIDE SEQUENCE [LARGE SCALE GENOMIC DNA]</scope>
</reference>
<feature type="domain" description="UBA" evidence="2">
    <location>
        <begin position="503"/>
        <end position="547"/>
    </location>
</feature>
<dbReference type="EMBL" id="CAXKWB010000780">
    <property type="protein sequence ID" value="CAL4062222.1"/>
    <property type="molecule type" value="Genomic_DNA"/>
</dbReference>
<feature type="compositionally biased region" description="Low complexity" evidence="1">
    <location>
        <begin position="242"/>
        <end position="261"/>
    </location>
</feature>
<comment type="caution">
    <text evidence="3">The sequence shown here is derived from an EMBL/GenBank/DDBJ whole genome shotgun (WGS) entry which is preliminary data.</text>
</comment>
<dbReference type="CDD" id="cd14318">
    <property type="entry name" value="UBA_Cbl_like"/>
    <property type="match status" value="1"/>
</dbReference>
<accession>A0AAV2PPY7</accession>
<dbReference type="PROSITE" id="PS50030">
    <property type="entry name" value="UBA"/>
    <property type="match status" value="1"/>
</dbReference>
<feature type="compositionally biased region" description="Pro residues" evidence="1">
    <location>
        <begin position="121"/>
        <end position="140"/>
    </location>
</feature>
<protein>
    <recommendedName>
        <fullName evidence="2">UBA domain-containing protein</fullName>
    </recommendedName>
</protein>
<feature type="compositionally biased region" description="Low complexity" evidence="1">
    <location>
        <begin position="171"/>
        <end position="201"/>
    </location>
</feature>
<keyword evidence="4" id="KW-1185">Reference proteome</keyword>
<feature type="non-terminal residue" evidence="3">
    <location>
        <position position="1"/>
    </location>
</feature>
<feature type="compositionally biased region" description="Pro residues" evidence="1">
    <location>
        <begin position="371"/>
        <end position="384"/>
    </location>
</feature>
<name>A0AAV2PPY7_MEGNR</name>
<organism evidence="3 4">
    <name type="scientific">Meganyctiphanes norvegica</name>
    <name type="common">Northern krill</name>
    <name type="synonym">Thysanopoda norvegica</name>
    <dbReference type="NCBI Taxonomy" id="48144"/>
    <lineage>
        <taxon>Eukaryota</taxon>
        <taxon>Metazoa</taxon>
        <taxon>Ecdysozoa</taxon>
        <taxon>Arthropoda</taxon>
        <taxon>Crustacea</taxon>
        <taxon>Multicrustacea</taxon>
        <taxon>Malacostraca</taxon>
        <taxon>Eumalacostraca</taxon>
        <taxon>Eucarida</taxon>
        <taxon>Euphausiacea</taxon>
        <taxon>Euphausiidae</taxon>
        <taxon>Meganyctiphanes</taxon>
    </lineage>
</organism>
<evidence type="ECO:0000256" key="1">
    <source>
        <dbReference type="SAM" id="MobiDB-lite"/>
    </source>
</evidence>
<gene>
    <name evidence="3" type="ORF">MNOR_LOCUS2521</name>
</gene>
<feature type="region of interest" description="Disordered" evidence="1">
    <location>
        <begin position="74"/>
        <end position="421"/>
    </location>
</feature>
<dbReference type="Proteomes" id="UP001497623">
    <property type="component" value="Unassembled WGS sequence"/>
</dbReference>
<proteinExistence type="predicted"/>
<feature type="compositionally biased region" description="Polar residues" evidence="1">
    <location>
        <begin position="75"/>
        <end position="89"/>
    </location>
</feature>